<evidence type="ECO:0000256" key="8">
    <source>
        <dbReference type="ARBA" id="ARBA00022884"/>
    </source>
</evidence>
<feature type="domain" description="Helicase ATP-binding" evidence="12">
    <location>
        <begin position="165"/>
        <end position="365"/>
    </location>
</feature>
<keyword evidence="6 10" id="KW-0347">Helicase</keyword>
<feature type="region of interest" description="Disordered" evidence="11">
    <location>
        <begin position="18"/>
        <end position="97"/>
    </location>
</feature>
<evidence type="ECO:0000256" key="6">
    <source>
        <dbReference type="ARBA" id="ARBA00022806"/>
    </source>
</evidence>
<dbReference type="InterPro" id="IPR014001">
    <property type="entry name" value="Helicase_ATP-bd"/>
</dbReference>
<evidence type="ECO:0000256" key="9">
    <source>
        <dbReference type="ARBA" id="ARBA00023242"/>
    </source>
</evidence>
<name>A0A6J3M0V0_9PEZI</name>
<accession>A0A6J3M0V0</accession>
<evidence type="ECO:0000256" key="11">
    <source>
        <dbReference type="SAM" id="MobiDB-lite"/>
    </source>
</evidence>
<sequence>MGDDGMLLNFQLPSDAFTTPKAAFKGGSWKDRLTARKSAEWGRQKALDRAAGVTTQKPRSNSNHESSEHGPPPKRARVGVPNVSSKHKPGDFVSSLFTSNPTSTAVKNIEEPVADENDVVEPSNAPLNDELANFTSLGLSTPLASHLLRKLNIKAPTAIQSQAIKQLCHADTDAFIQAQTGSGKTLAYLLPIVERISTISRTMKESGEDFTRNSGLFAIVLAPTRELSKQISTVLEGVLSSCHWIVEGTVIGGEKKKSEKARLRKGVNILVATPGRLADHLNTTEVLDVSLVRWLVLDEGDRLMELGFEQDIQKIVSVLNLRARKVQEKQIPGLPERRTTVLCSATIKSGVEQLLSISLKDPVSIAVDPTEVAEGTAESEIAATTFSAPAQLKQSYALVPPKQRLVTLIALLKQTFKRKGSVMKTIVFISCADSVDFHFELLSRGNKAKQIEPKESTAESLEARNPVNKKDNPKKRSFPSSKIPQGTTIPDTLTSSPSTLLTSSANPPTQVFRLHGSLPQATRTSTLAAFAQSTSPSVLLCTDVASRGLDLPNIDFVIEYDPPFSKDEHLHRIGRTARAGRDGRALIFLMPGCEEGYVDILKEVGANLTRHDADELLRKGFSTSSSSDTLSASEKRAWEDAATELQLNLERSVLGEDAASRSEKNSFASNPAQALLLEQARRAYQSHIRAYATHVATERHIFDMKSLHLGHLAKAFALRDRPGVIRVPGLRPGEGGNKKDGKKSARRMVAGGTRKPSAGTGSGVRPGGDDVEGGETDVREAKRKMFARVKAMGGASEFNLG</sequence>
<keyword evidence="14" id="KW-1185">Reference proteome</keyword>
<protein>
    <recommendedName>
        <fullName evidence="10">ATP-dependent RNA helicase</fullName>
        <ecNumber evidence="10">3.6.4.13</ecNumber>
    </recommendedName>
</protein>
<dbReference type="PROSITE" id="PS51192">
    <property type="entry name" value="HELICASE_ATP_BIND_1"/>
    <property type="match status" value="1"/>
</dbReference>
<feature type="region of interest" description="Disordered" evidence="11">
    <location>
        <begin position="448"/>
        <end position="506"/>
    </location>
</feature>
<dbReference type="OrthoDB" id="422663at2759"/>
<dbReference type="Pfam" id="PF00271">
    <property type="entry name" value="Helicase_C"/>
    <property type="match status" value="1"/>
</dbReference>
<dbReference type="AlphaFoldDB" id="A0A6J3M0V0"/>
<dbReference type="EC" id="3.6.4.13" evidence="10"/>
<dbReference type="InterPro" id="IPR025313">
    <property type="entry name" value="SPB4-like_CTE"/>
</dbReference>
<comment type="similarity">
    <text evidence="10">Belongs to the DEAD box helicase family.</text>
</comment>
<comment type="catalytic activity">
    <reaction evidence="10">
        <text>ATP + H2O = ADP + phosphate + H(+)</text>
        <dbReference type="Rhea" id="RHEA:13065"/>
        <dbReference type="ChEBI" id="CHEBI:15377"/>
        <dbReference type="ChEBI" id="CHEBI:15378"/>
        <dbReference type="ChEBI" id="CHEBI:30616"/>
        <dbReference type="ChEBI" id="CHEBI:43474"/>
        <dbReference type="ChEBI" id="CHEBI:456216"/>
        <dbReference type="EC" id="3.6.4.13"/>
    </reaction>
</comment>
<dbReference type="InterPro" id="IPR001650">
    <property type="entry name" value="Helicase_C-like"/>
</dbReference>
<keyword evidence="7 10" id="KW-0067">ATP-binding</keyword>
<dbReference type="PANTHER" id="PTHR24031">
    <property type="entry name" value="RNA HELICASE"/>
    <property type="match status" value="1"/>
</dbReference>
<evidence type="ECO:0000256" key="2">
    <source>
        <dbReference type="ARBA" id="ARBA00022517"/>
    </source>
</evidence>
<evidence type="ECO:0000256" key="4">
    <source>
        <dbReference type="ARBA" id="ARBA00022741"/>
    </source>
</evidence>
<dbReference type="GO" id="GO:0016787">
    <property type="term" value="F:hydrolase activity"/>
    <property type="evidence" value="ECO:0007669"/>
    <property type="project" value="UniProtKB-KW"/>
</dbReference>
<feature type="compositionally biased region" description="Basic and acidic residues" evidence="11">
    <location>
        <begin position="28"/>
        <end position="48"/>
    </location>
</feature>
<dbReference type="GO" id="GO:0005524">
    <property type="term" value="F:ATP binding"/>
    <property type="evidence" value="ECO:0007669"/>
    <property type="project" value="UniProtKB-UniRule"/>
</dbReference>
<dbReference type="GO" id="GO:0003723">
    <property type="term" value="F:RNA binding"/>
    <property type="evidence" value="ECO:0007669"/>
    <property type="project" value="UniProtKB-UniRule"/>
</dbReference>
<evidence type="ECO:0000259" key="12">
    <source>
        <dbReference type="PROSITE" id="PS51192"/>
    </source>
</evidence>
<dbReference type="InterPro" id="IPR011545">
    <property type="entry name" value="DEAD/DEAH_box_helicase_dom"/>
</dbReference>
<dbReference type="Pfam" id="PF13959">
    <property type="entry name" value="CTE_SPB4"/>
    <property type="match status" value="1"/>
</dbReference>
<evidence type="ECO:0000259" key="13">
    <source>
        <dbReference type="PROSITE" id="PS51194"/>
    </source>
</evidence>
<evidence type="ECO:0000256" key="1">
    <source>
        <dbReference type="ARBA" id="ARBA00004604"/>
    </source>
</evidence>
<dbReference type="SMART" id="SM01178">
    <property type="entry name" value="DUF4217"/>
    <property type="match status" value="1"/>
</dbReference>
<evidence type="ECO:0000256" key="10">
    <source>
        <dbReference type="RuleBase" id="RU365068"/>
    </source>
</evidence>
<dbReference type="CDD" id="cd18787">
    <property type="entry name" value="SF2_C_DEAD"/>
    <property type="match status" value="1"/>
</dbReference>
<dbReference type="Gene3D" id="3.40.50.300">
    <property type="entry name" value="P-loop containing nucleotide triphosphate hydrolases"/>
    <property type="match status" value="2"/>
</dbReference>
<comment type="domain">
    <text evidence="10">The Q motif is unique to and characteristic of the DEAD box family of RNA helicases and controls ATP binding and hydrolysis.</text>
</comment>
<comment type="function">
    <text evidence="10">RNA helicase.</text>
</comment>
<dbReference type="CDD" id="cd17949">
    <property type="entry name" value="DEADc_DDX31"/>
    <property type="match status" value="1"/>
</dbReference>
<feature type="compositionally biased region" description="Polar residues" evidence="11">
    <location>
        <begin position="53"/>
        <end position="64"/>
    </location>
</feature>
<keyword evidence="2" id="KW-0690">Ribosome biogenesis</keyword>
<dbReference type="Pfam" id="PF00270">
    <property type="entry name" value="DEAD"/>
    <property type="match status" value="1"/>
</dbReference>
<proteinExistence type="inferred from homology"/>
<dbReference type="PROSITE" id="PS51194">
    <property type="entry name" value="HELICASE_CTER"/>
    <property type="match status" value="1"/>
</dbReference>
<dbReference type="GO" id="GO:0006364">
    <property type="term" value="P:rRNA processing"/>
    <property type="evidence" value="ECO:0007669"/>
    <property type="project" value="UniProtKB-KW"/>
</dbReference>
<dbReference type="SMART" id="SM00487">
    <property type="entry name" value="DEXDc"/>
    <property type="match status" value="1"/>
</dbReference>
<keyword evidence="8 10" id="KW-0694">RNA-binding</keyword>
<dbReference type="GO" id="GO:0003724">
    <property type="term" value="F:RNA helicase activity"/>
    <property type="evidence" value="ECO:0007669"/>
    <property type="project" value="UniProtKB-EC"/>
</dbReference>
<dbReference type="Proteomes" id="UP000504637">
    <property type="component" value="Unplaced"/>
</dbReference>
<evidence type="ECO:0000313" key="14">
    <source>
        <dbReference type="Proteomes" id="UP000504637"/>
    </source>
</evidence>
<dbReference type="SMART" id="SM00490">
    <property type="entry name" value="HELICc"/>
    <property type="match status" value="1"/>
</dbReference>
<keyword evidence="5 10" id="KW-0378">Hydrolase</keyword>
<keyword evidence="4 10" id="KW-0547">Nucleotide-binding</keyword>
<evidence type="ECO:0000256" key="5">
    <source>
        <dbReference type="ARBA" id="ARBA00022801"/>
    </source>
</evidence>
<reference evidence="15" key="2">
    <citation type="submission" date="2020-04" db="EMBL/GenBank/DDBJ databases">
        <authorList>
            <consortium name="NCBI Genome Project"/>
        </authorList>
    </citation>
    <scope>NUCLEOTIDE SEQUENCE</scope>
    <source>
        <strain evidence="15">CBS 342.82</strain>
    </source>
</reference>
<keyword evidence="3" id="KW-0698">rRNA processing</keyword>
<gene>
    <name evidence="15" type="ORF">K489DRAFT_381651</name>
</gene>
<evidence type="ECO:0000256" key="3">
    <source>
        <dbReference type="ARBA" id="ARBA00022552"/>
    </source>
</evidence>
<keyword evidence="9" id="KW-0539">Nucleus</keyword>
<organism evidence="15">
    <name type="scientific">Dissoconium aciculare CBS 342.82</name>
    <dbReference type="NCBI Taxonomy" id="1314786"/>
    <lineage>
        <taxon>Eukaryota</taxon>
        <taxon>Fungi</taxon>
        <taxon>Dikarya</taxon>
        <taxon>Ascomycota</taxon>
        <taxon>Pezizomycotina</taxon>
        <taxon>Dothideomycetes</taxon>
        <taxon>Dothideomycetidae</taxon>
        <taxon>Mycosphaerellales</taxon>
        <taxon>Dissoconiaceae</taxon>
        <taxon>Dissoconium</taxon>
    </lineage>
</organism>
<dbReference type="InterPro" id="IPR027417">
    <property type="entry name" value="P-loop_NTPase"/>
</dbReference>
<dbReference type="GeneID" id="54362979"/>
<dbReference type="SUPFAM" id="SSF52540">
    <property type="entry name" value="P-loop containing nucleoside triphosphate hydrolases"/>
    <property type="match status" value="1"/>
</dbReference>
<reference evidence="15" key="3">
    <citation type="submission" date="2025-08" db="UniProtKB">
        <authorList>
            <consortium name="RefSeq"/>
        </authorList>
    </citation>
    <scope>IDENTIFICATION</scope>
    <source>
        <strain evidence="15">CBS 342.82</strain>
    </source>
</reference>
<feature type="compositionally biased region" description="Low complexity" evidence="11">
    <location>
        <begin position="487"/>
        <end position="506"/>
    </location>
</feature>
<feature type="region of interest" description="Disordered" evidence="11">
    <location>
        <begin position="728"/>
        <end position="777"/>
    </location>
</feature>
<dbReference type="RefSeq" id="XP_033458701.1">
    <property type="nucleotide sequence ID" value="XM_033605179.1"/>
</dbReference>
<feature type="domain" description="Helicase C-terminal" evidence="13">
    <location>
        <begin position="407"/>
        <end position="634"/>
    </location>
</feature>
<evidence type="ECO:0000313" key="15">
    <source>
        <dbReference type="RefSeq" id="XP_033458701.1"/>
    </source>
</evidence>
<reference evidence="15" key="1">
    <citation type="submission" date="2020-01" db="EMBL/GenBank/DDBJ databases">
        <authorList>
            <consortium name="DOE Joint Genome Institute"/>
            <person name="Haridas S."/>
            <person name="Albert R."/>
            <person name="Binder M."/>
            <person name="Bloem J."/>
            <person name="Labutti K."/>
            <person name="Salamov A."/>
            <person name="Andreopoulos B."/>
            <person name="Baker S.E."/>
            <person name="Barry K."/>
            <person name="Bills G."/>
            <person name="Bluhm B.H."/>
            <person name="Cannon C."/>
            <person name="Castanera R."/>
            <person name="Culley D.E."/>
            <person name="Daum C."/>
            <person name="Ezra D."/>
            <person name="Gonzalez J.B."/>
            <person name="Henrissat B."/>
            <person name="Kuo A."/>
            <person name="Liang C."/>
            <person name="Lipzen A."/>
            <person name="Lutzoni F."/>
            <person name="Magnuson J."/>
            <person name="Mondo S."/>
            <person name="Nolan M."/>
            <person name="Ohm R."/>
            <person name="Pangilinan J."/>
            <person name="Park H.-J."/>
            <person name="Ramirez L."/>
            <person name="Alfaro M."/>
            <person name="Sun H."/>
            <person name="Tritt A."/>
            <person name="Yoshinaga Y."/>
            <person name="Zwiers L.-H."/>
            <person name="Turgeon B.G."/>
            <person name="Goodwin S.B."/>
            <person name="Spatafora J.W."/>
            <person name="Crous P.W."/>
            <person name="Grigoriev I.V."/>
        </authorList>
    </citation>
    <scope>NUCLEOTIDE SEQUENCE</scope>
    <source>
        <strain evidence="15">CBS 342.82</strain>
    </source>
</reference>
<comment type="subcellular location">
    <subcellularLocation>
        <location evidence="1">Nucleus</location>
        <location evidence="1">Nucleolus</location>
    </subcellularLocation>
</comment>
<evidence type="ECO:0000256" key="7">
    <source>
        <dbReference type="ARBA" id="ARBA00022840"/>
    </source>
</evidence>
<dbReference type="GO" id="GO:0005730">
    <property type="term" value="C:nucleolus"/>
    <property type="evidence" value="ECO:0007669"/>
    <property type="project" value="UniProtKB-SubCell"/>
</dbReference>